<dbReference type="GO" id="GO:0005886">
    <property type="term" value="C:plasma membrane"/>
    <property type="evidence" value="ECO:0007669"/>
    <property type="project" value="UniProtKB-SubCell"/>
</dbReference>
<evidence type="ECO:0000256" key="6">
    <source>
        <dbReference type="ARBA" id="ARBA00022692"/>
    </source>
</evidence>
<gene>
    <name evidence="11" type="ORF">GCM10010989_05500</name>
</gene>
<keyword evidence="12" id="KW-1185">Reference proteome</keyword>
<keyword evidence="4" id="KW-1003">Cell membrane</keyword>
<evidence type="ECO:0000256" key="2">
    <source>
        <dbReference type="ARBA" id="ARBA00010637"/>
    </source>
</evidence>
<dbReference type="EMBL" id="BMIO01000001">
    <property type="protein sequence ID" value="GGD34202.1"/>
    <property type="molecule type" value="Genomic_DNA"/>
</dbReference>
<comment type="subcellular location">
    <subcellularLocation>
        <location evidence="1">Cell inner membrane</location>
        <topology evidence="1">Single-pass membrane protein</topology>
    </subcellularLocation>
</comment>
<evidence type="ECO:0000256" key="3">
    <source>
        <dbReference type="ARBA" id="ARBA00022448"/>
    </source>
</evidence>
<keyword evidence="7" id="KW-0653">Protein transport</keyword>
<organism evidence="11 12">
    <name type="scientific">Croceicoccus pelagius</name>
    <dbReference type="NCBI Taxonomy" id="1703341"/>
    <lineage>
        <taxon>Bacteria</taxon>
        <taxon>Pseudomonadati</taxon>
        <taxon>Pseudomonadota</taxon>
        <taxon>Alphaproteobacteria</taxon>
        <taxon>Sphingomonadales</taxon>
        <taxon>Erythrobacteraceae</taxon>
        <taxon>Croceicoccus</taxon>
    </lineage>
</organism>
<keyword evidence="5" id="KW-0997">Cell inner membrane</keyword>
<comment type="similarity">
    <text evidence="2">Belongs to the GSP M family.</text>
</comment>
<dbReference type="AlphaFoldDB" id="A0A916Y8G4"/>
<name>A0A916Y8G4_9SPHN</name>
<keyword evidence="6 10" id="KW-0812">Transmembrane</keyword>
<evidence type="ECO:0000256" key="5">
    <source>
        <dbReference type="ARBA" id="ARBA00022519"/>
    </source>
</evidence>
<feature type="transmembrane region" description="Helical" evidence="10">
    <location>
        <begin position="21"/>
        <end position="45"/>
    </location>
</feature>
<evidence type="ECO:0000256" key="10">
    <source>
        <dbReference type="SAM" id="Phobius"/>
    </source>
</evidence>
<evidence type="ECO:0000256" key="1">
    <source>
        <dbReference type="ARBA" id="ARBA00004377"/>
    </source>
</evidence>
<evidence type="ECO:0000256" key="7">
    <source>
        <dbReference type="ARBA" id="ARBA00022927"/>
    </source>
</evidence>
<evidence type="ECO:0000256" key="4">
    <source>
        <dbReference type="ARBA" id="ARBA00022475"/>
    </source>
</evidence>
<keyword evidence="3" id="KW-0813">Transport</keyword>
<evidence type="ECO:0008006" key="13">
    <source>
        <dbReference type="Google" id="ProtNLM"/>
    </source>
</evidence>
<evidence type="ECO:0000313" key="11">
    <source>
        <dbReference type="EMBL" id="GGD34202.1"/>
    </source>
</evidence>
<dbReference type="GO" id="GO:0015627">
    <property type="term" value="C:type II protein secretion system complex"/>
    <property type="evidence" value="ECO:0007669"/>
    <property type="project" value="InterPro"/>
</dbReference>
<evidence type="ECO:0000256" key="9">
    <source>
        <dbReference type="ARBA" id="ARBA00023136"/>
    </source>
</evidence>
<evidence type="ECO:0000256" key="8">
    <source>
        <dbReference type="ARBA" id="ARBA00022989"/>
    </source>
</evidence>
<protein>
    <recommendedName>
        <fullName evidence="13">Type II secretion system protein M</fullName>
    </recommendedName>
</protein>
<dbReference type="SUPFAM" id="SSF103054">
    <property type="entry name" value="General secretion pathway protein M, EpsM"/>
    <property type="match status" value="1"/>
</dbReference>
<sequence length="160" mass="16360">MKSVWTPARDWFLGLTMRERVLVGVAGALAGVLIVIYGLILPLGAAHDAAHVRHRDAVIAAGQVMAGLEQLDAAPAPRGGAGPVAQAVAQIADAEGLVLQSNDPRGNDSALVVIPTAAPGSAFAFLDMLRRQGIVAEQVTITPAADGSVSVNATVRRAGK</sequence>
<dbReference type="RefSeq" id="WP_066765163.1">
    <property type="nucleotide sequence ID" value="NZ_BMIO01000001.1"/>
</dbReference>
<dbReference type="GO" id="GO:0015628">
    <property type="term" value="P:protein secretion by the type II secretion system"/>
    <property type="evidence" value="ECO:0007669"/>
    <property type="project" value="InterPro"/>
</dbReference>
<dbReference type="InterPro" id="IPR007690">
    <property type="entry name" value="T2SS_GspM"/>
</dbReference>
<dbReference type="Proteomes" id="UP000598997">
    <property type="component" value="Unassembled WGS sequence"/>
</dbReference>
<dbReference type="InterPro" id="IPR023229">
    <property type="entry name" value="T2SS_M_periplasmic_sf"/>
</dbReference>
<reference evidence="11 12" key="1">
    <citation type="journal article" date="2014" name="Int. J. Syst. Evol. Microbiol.">
        <title>Complete genome sequence of Corynebacterium casei LMG S-19264T (=DSM 44701T), isolated from a smear-ripened cheese.</title>
        <authorList>
            <consortium name="US DOE Joint Genome Institute (JGI-PGF)"/>
            <person name="Walter F."/>
            <person name="Albersmeier A."/>
            <person name="Kalinowski J."/>
            <person name="Ruckert C."/>
        </authorList>
    </citation>
    <scope>NUCLEOTIDE SEQUENCE [LARGE SCALE GENOMIC DNA]</scope>
    <source>
        <strain evidence="11 12">CGMCC 1.15358</strain>
    </source>
</reference>
<dbReference type="OrthoDB" id="7432850at2"/>
<dbReference type="Pfam" id="PF04612">
    <property type="entry name" value="T2SSM"/>
    <property type="match status" value="1"/>
</dbReference>
<comment type="caution">
    <text evidence="11">The sequence shown here is derived from an EMBL/GenBank/DDBJ whole genome shotgun (WGS) entry which is preliminary data.</text>
</comment>
<evidence type="ECO:0000313" key="12">
    <source>
        <dbReference type="Proteomes" id="UP000598997"/>
    </source>
</evidence>
<accession>A0A916Y8G4</accession>
<keyword evidence="8 10" id="KW-1133">Transmembrane helix</keyword>
<dbReference type="Gene3D" id="3.30.1360.100">
    <property type="entry name" value="General secretion pathway protein M, EpsM"/>
    <property type="match status" value="1"/>
</dbReference>
<keyword evidence="9 10" id="KW-0472">Membrane</keyword>
<proteinExistence type="inferred from homology"/>